<organism evidence="1 2">
    <name type="scientific">Herbaspirillum seropedicae (strain SmR1)</name>
    <dbReference type="NCBI Taxonomy" id="757424"/>
    <lineage>
        <taxon>Bacteria</taxon>
        <taxon>Pseudomonadati</taxon>
        <taxon>Pseudomonadota</taxon>
        <taxon>Betaproteobacteria</taxon>
        <taxon>Burkholderiales</taxon>
        <taxon>Oxalobacteraceae</taxon>
        <taxon>Herbaspirillum</taxon>
    </lineage>
</organism>
<reference evidence="1 2" key="1">
    <citation type="submission" date="2010-04" db="EMBL/GenBank/DDBJ databases">
        <title>The genome of Herbaspirillum seropedicae SmR1, an endophytic, nitrogen-fixing, plant-growth promoting beta-Proteobacteria.</title>
        <authorList>
            <person name="Pedrosa F.O."/>
            <person name="Monteiro R.A."/>
            <person name="Wassem R."/>
            <person name="Cruz L.M."/>
            <person name="Ayub R.A."/>
            <person name="Colauto N.B."/>
            <person name="Fernandez M.A."/>
            <person name="Fungaro M.H.P."/>
            <person name="Grisard E.C."/>
            <person name="Hungria M."/>
            <person name="Madeira H.M.F."/>
            <person name="Nodari R.O."/>
            <person name="Osaku C.A."/>
            <person name="Petzl-Erler M.L."/>
            <person name="Terenzi H."/>
            <person name="Vieira L.G.E."/>
            <person name="Almeida M.I.M."/>
            <person name="Alves L.R."/>
            <person name="Arantes O.M.N."/>
            <person name="Balsanelli E."/>
            <person name="Barcellos F.G."/>
            <person name="Baura V.A."/>
            <person name="Binde D.R."/>
            <person name="Campo R.J."/>
            <person name="Chubatsu L.S."/>
            <person name="Chueire L.M.O."/>
            <person name="Ciferri R.R."/>
            <person name="Correa L.C."/>
            <person name="da Conceicao Silva J.L."/>
            <person name="Dabul A.N.G."/>
            <person name="Dambros B.P."/>
            <person name="Faoro H."/>
            <person name="Favetti A."/>
            <person name="Friedermann G."/>
            <person name="Furlaneto M.C."/>
            <person name="Gasques L.S."/>
            <person name="Gimenes C.C.T."/>
            <person name="Gioppo N.M.R."/>
            <person name="Glienke-Blanco C."/>
            <person name="Godoy L.P."/>
            <person name="Guerra M.P."/>
            <person name="Karp S."/>
            <person name="Kava-Cordeiro V."/>
            <person name="Margarido V.P."/>
            <person name="Mathioni S.M."/>
            <person name="Menck-Soares M.A."/>
            <person name="Murace N.K."/>
            <person name="Nicolas M.F."/>
            <person name="Oliveira C.E.C."/>
            <person name="Pagnan N.A.B."/>
            <person name="Pamphile J.A."/>
            <person name="Patussi E.V."/>
            <person name="Pereira L.F.P."/>
            <person name="Pereira-Ferrari L."/>
            <person name="Pinto F.G.S."/>
            <person name="Precoma C."/>
            <person name="Prioli A.J."/>
            <person name="Prioli S.M.A.P."/>
            <person name="Raittz R.T."/>
            <person name="Ramos H.J.O."/>
            <person name="Ribeiro E.M.S.F."/>
            <person name="Rigo L.U."/>
            <person name="Rocha C.L.M.S.C."/>
            <person name="Rocha S.N."/>
            <person name="Santos K."/>
            <person name="Satori D."/>
            <person name="Silva A.G."/>
            <person name="Simao R.C.G."/>
            <person name="Soares M.A.M."/>
            <person name="Souza E.M."/>
            <person name="Steffens M.B.R."/>
            <person name="Steindel M."/>
            <person name="Tadra-Sfeir M.Z."/>
            <person name="Takahashi E.K."/>
            <person name="Torres R.A."/>
            <person name="Valle J.S."/>
            <person name="Vernal J.I."/>
            <person name="Vilas-Boas L.A."/>
            <person name="Watanabe M.A.E."/>
            <person name="Weiss V.A."/>
            <person name="Yates M.A."/>
            <person name="Souza E.M."/>
        </authorList>
    </citation>
    <scope>NUCLEOTIDE SEQUENCE [LARGE SCALE GENOMIC DNA]</scope>
    <source>
        <strain evidence="1 2">SmR1</strain>
    </source>
</reference>
<gene>
    <name evidence="1" type="ordered locus">Hsero_1627</name>
</gene>
<evidence type="ECO:0000313" key="1">
    <source>
        <dbReference type="EMBL" id="ADJ63140.1"/>
    </source>
</evidence>
<keyword evidence="2" id="KW-1185">Reference proteome</keyword>
<dbReference type="AlphaFoldDB" id="D8IQM9"/>
<dbReference type="EMBL" id="CP002039">
    <property type="protein sequence ID" value="ADJ63140.1"/>
    <property type="molecule type" value="Genomic_DNA"/>
</dbReference>
<dbReference type="KEGG" id="hse:Hsero_1627"/>
<name>D8IQM9_HERSS</name>
<evidence type="ECO:0000313" key="2">
    <source>
        <dbReference type="Proteomes" id="UP000000329"/>
    </source>
</evidence>
<proteinExistence type="predicted"/>
<protein>
    <submittedName>
        <fullName evidence="1">Uncharacterized protein</fullName>
    </submittedName>
</protein>
<dbReference type="STRING" id="757424.Hsero_1627"/>
<dbReference type="HOGENOM" id="CLU_2825231_0_0_4"/>
<sequence>MARLKSCCGWSTHPRRSVDEPSACIFGQSSALWAPSECRCATRRKALYFKVIRFFPQMRLIQITYK</sequence>
<accession>D8IQM9</accession>
<dbReference type="Proteomes" id="UP000000329">
    <property type="component" value="Chromosome"/>
</dbReference>